<feature type="transmembrane region" description="Helical" evidence="7">
    <location>
        <begin position="321"/>
        <end position="344"/>
    </location>
</feature>
<name>A0A9N9H7F4_9GLOM</name>
<evidence type="ECO:0000256" key="3">
    <source>
        <dbReference type="ARBA" id="ARBA00022692"/>
    </source>
</evidence>
<accession>A0A9N9H7F4</accession>
<feature type="transmembrane region" description="Helical" evidence="7">
    <location>
        <begin position="441"/>
        <end position="460"/>
    </location>
</feature>
<evidence type="ECO:0000256" key="5">
    <source>
        <dbReference type="ARBA" id="ARBA00023136"/>
    </source>
</evidence>
<feature type="compositionally biased region" description="Basic and acidic residues" evidence="6">
    <location>
        <begin position="23"/>
        <end position="53"/>
    </location>
</feature>
<dbReference type="EMBL" id="CAJVPV010011591">
    <property type="protein sequence ID" value="CAG8662473.1"/>
    <property type="molecule type" value="Genomic_DNA"/>
</dbReference>
<dbReference type="AlphaFoldDB" id="A0A9N9H7F4"/>
<feature type="transmembrane region" description="Helical" evidence="7">
    <location>
        <begin position="148"/>
        <end position="167"/>
    </location>
</feature>
<keyword evidence="3 7" id="KW-0812">Transmembrane</keyword>
<comment type="subcellular location">
    <subcellularLocation>
        <location evidence="1">Membrane</location>
        <topology evidence="1">Multi-pass membrane protein</topology>
    </subcellularLocation>
</comment>
<proteinExistence type="predicted"/>
<keyword evidence="4 7" id="KW-1133">Transmembrane helix</keyword>
<feature type="transmembrane region" description="Helical" evidence="7">
    <location>
        <begin position="187"/>
        <end position="212"/>
    </location>
</feature>
<evidence type="ECO:0000313" key="8">
    <source>
        <dbReference type="EMBL" id="CAG8662473.1"/>
    </source>
</evidence>
<feature type="transmembrane region" description="Helical" evidence="7">
    <location>
        <begin position="364"/>
        <end position="388"/>
    </location>
</feature>
<feature type="transmembrane region" description="Helical" evidence="7">
    <location>
        <begin position="224"/>
        <end position="247"/>
    </location>
</feature>
<feature type="compositionally biased region" description="Polar residues" evidence="6">
    <location>
        <begin position="54"/>
        <end position="66"/>
    </location>
</feature>
<evidence type="ECO:0000256" key="1">
    <source>
        <dbReference type="ARBA" id="ARBA00004141"/>
    </source>
</evidence>
<dbReference type="SUPFAM" id="SSF103473">
    <property type="entry name" value="MFS general substrate transporter"/>
    <property type="match status" value="1"/>
</dbReference>
<evidence type="ECO:0000256" key="6">
    <source>
        <dbReference type="SAM" id="MobiDB-lite"/>
    </source>
</evidence>
<keyword evidence="2" id="KW-0813">Transport</keyword>
<evidence type="ECO:0000256" key="7">
    <source>
        <dbReference type="SAM" id="Phobius"/>
    </source>
</evidence>
<comment type="caution">
    <text evidence="8">The sequence shown here is derived from an EMBL/GenBank/DDBJ whole genome shotgun (WGS) entry which is preliminary data.</text>
</comment>
<dbReference type="Proteomes" id="UP000789342">
    <property type="component" value="Unassembled WGS sequence"/>
</dbReference>
<feature type="region of interest" description="Disordered" evidence="6">
    <location>
        <begin position="1"/>
        <end position="66"/>
    </location>
</feature>
<dbReference type="Pfam" id="PF13347">
    <property type="entry name" value="MFS_2"/>
    <property type="match status" value="1"/>
</dbReference>
<dbReference type="GO" id="GO:0005886">
    <property type="term" value="C:plasma membrane"/>
    <property type="evidence" value="ECO:0007669"/>
    <property type="project" value="TreeGrafter"/>
</dbReference>
<protein>
    <submittedName>
        <fullName evidence="8">8969_t:CDS:1</fullName>
    </submittedName>
</protein>
<feature type="transmembrane region" description="Helical" evidence="7">
    <location>
        <begin position="259"/>
        <end position="281"/>
    </location>
</feature>
<evidence type="ECO:0000313" key="9">
    <source>
        <dbReference type="Proteomes" id="UP000789342"/>
    </source>
</evidence>
<keyword evidence="9" id="KW-1185">Reference proteome</keyword>
<feature type="transmembrane region" description="Helical" evidence="7">
    <location>
        <begin position="577"/>
        <end position="598"/>
    </location>
</feature>
<dbReference type="PANTHER" id="PTHR19432:SF35">
    <property type="entry name" value="SOLUTE CARRIER FAMILY 45 MEMBER 3 ISOFORM X1"/>
    <property type="match status" value="1"/>
</dbReference>
<feature type="compositionally biased region" description="Polar residues" evidence="6">
    <location>
        <begin position="1"/>
        <end position="13"/>
    </location>
</feature>
<dbReference type="OrthoDB" id="28755at2759"/>
<sequence>MEDSLRSSSSTVDISPDGIVDQEGEKDALEVCLSHSRDSSDSAERRQEGHRSENNISRLSDHSTNSYEVRGGNKTIKMILLTQCLAGLQFSWSVELAYGTPYLLDLGLSKSLMSLVWLAGPLSEGLVMQPIVGAFSDRSTSKYGRRRPYLVGGSIMVMATFISIGWTKEIVGLFFGTGTDSSKYMSMWFAVFSFYALDFSINAVMAACRALITDSLPKLQQEAGNAWAGRMVGVGSVVGYFMGFVNLKDYFPFLGNTQLKVLCILACIVLVICNVITCWAVPERPLVGGGGSTRSAWESTIDTFYSITRLFRKLPRQVKNVCYVQFASWMGWFPFLFYSTTWVSEIFVRNSQNGTGSNLDGTQAGSFSLLLFSLVSLFASFVLPLLVAPSDIGTPPREFSMKQLLRLPLPFLTLSRLWTISHFIFAFAMISTWWVGNVFQADLIISLIGISWSISMWAPFSLLGEYIKGKDAVVFRDEGDDGQIYSLVESRADREVEGREYNGLEGEDDHNVLLSDANDDISVSSVSSGIILGIHNMFVVFPQFFATFFSSIVFAILEPVNENKTDGGDVETDSIGFVLRCGGLMSIVAGYLCVRYYIIRK</sequence>
<evidence type="ECO:0000256" key="4">
    <source>
        <dbReference type="ARBA" id="ARBA00022989"/>
    </source>
</evidence>
<feature type="transmembrane region" description="Helical" evidence="7">
    <location>
        <begin position="537"/>
        <end position="557"/>
    </location>
</feature>
<dbReference type="Gene3D" id="1.20.1250.20">
    <property type="entry name" value="MFS general substrate transporter like domains"/>
    <property type="match status" value="1"/>
</dbReference>
<keyword evidence="5 7" id="KW-0472">Membrane</keyword>
<gene>
    <name evidence="8" type="ORF">AMORRO_LOCUS10465</name>
</gene>
<dbReference type="GO" id="GO:0008506">
    <property type="term" value="F:sucrose:proton symporter activity"/>
    <property type="evidence" value="ECO:0007669"/>
    <property type="project" value="TreeGrafter"/>
</dbReference>
<dbReference type="InterPro" id="IPR036259">
    <property type="entry name" value="MFS_trans_sf"/>
</dbReference>
<evidence type="ECO:0000256" key="2">
    <source>
        <dbReference type="ARBA" id="ARBA00022448"/>
    </source>
</evidence>
<organism evidence="8 9">
    <name type="scientific">Acaulospora morrowiae</name>
    <dbReference type="NCBI Taxonomy" id="94023"/>
    <lineage>
        <taxon>Eukaryota</taxon>
        <taxon>Fungi</taxon>
        <taxon>Fungi incertae sedis</taxon>
        <taxon>Mucoromycota</taxon>
        <taxon>Glomeromycotina</taxon>
        <taxon>Glomeromycetes</taxon>
        <taxon>Diversisporales</taxon>
        <taxon>Acaulosporaceae</taxon>
        <taxon>Acaulospora</taxon>
    </lineage>
</organism>
<reference evidence="8" key="1">
    <citation type="submission" date="2021-06" db="EMBL/GenBank/DDBJ databases">
        <authorList>
            <person name="Kallberg Y."/>
            <person name="Tangrot J."/>
            <person name="Rosling A."/>
        </authorList>
    </citation>
    <scope>NUCLEOTIDE SEQUENCE</scope>
    <source>
        <strain evidence="8">CL551</strain>
    </source>
</reference>
<feature type="transmembrane region" description="Helical" evidence="7">
    <location>
        <begin position="409"/>
        <end position="435"/>
    </location>
</feature>
<dbReference type="PANTHER" id="PTHR19432">
    <property type="entry name" value="SUGAR TRANSPORTER"/>
    <property type="match status" value="1"/>
</dbReference>